<dbReference type="Pfam" id="PF07486">
    <property type="entry name" value="Hydrolase_2"/>
    <property type="match status" value="1"/>
</dbReference>
<dbReference type="AlphaFoldDB" id="A0A0S6UAF6"/>
<dbReference type="EMBL" id="DF238840">
    <property type="protein sequence ID" value="GAF25970.1"/>
    <property type="molecule type" value="Genomic_DNA"/>
</dbReference>
<gene>
    <name evidence="3" type="ORF">MTY_1307</name>
</gene>
<accession>A0A0S6UAF6</accession>
<dbReference type="GO" id="GO:0016787">
    <property type="term" value="F:hydrolase activity"/>
    <property type="evidence" value="ECO:0007669"/>
    <property type="project" value="InterPro"/>
</dbReference>
<evidence type="ECO:0000313" key="3">
    <source>
        <dbReference type="EMBL" id="GAF25970.1"/>
    </source>
</evidence>
<sequence length="163" mass="17784">MLPRRLRLLLPVLLAATLLSAALWQYHHQGQAPGAIPTQAGTPVGTSDEMNLLARLIAAEAGDEPYEGQVAVGAVVLNRVRSPLFPSTISGVIFEPWAFESVSNGRIWQVTDLASPSRAAADALNGWDPTYGALFFWNPAKEVSPWIWTRSILTQIGRHVFAR</sequence>
<proteinExistence type="predicted"/>
<protein>
    <submittedName>
        <fullName evidence="3">Cell wall hydrolyses</fullName>
    </submittedName>
</protein>
<dbReference type="Gene3D" id="6.20.240.60">
    <property type="match status" value="1"/>
</dbReference>
<evidence type="ECO:0000259" key="2">
    <source>
        <dbReference type="Pfam" id="PF07486"/>
    </source>
</evidence>
<dbReference type="GeneID" id="45616239"/>
<dbReference type="Gene3D" id="1.10.10.2520">
    <property type="entry name" value="Cell wall hydrolase SleB, domain 1"/>
    <property type="match status" value="1"/>
</dbReference>
<dbReference type="Proteomes" id="UP000063718">
    <property type="component" value="Unassembled WGS sequence"/>
</dbReference>
<dbReference type="RefSeq" id="WP_011391746.1">
    <property type="nucleotide sequence ID" value="NZ_DF238840.1"/>
</dbReference>
<dbReference type="InterPro" id="IPR011105">
    <property type="entry name" value="Cell_wall_hydrolase_SleB"/>
</dbReference>
<keyword evidence="1" id="KW-0732">Signal</keyword>
<reference evidence="3" key="1">
    <citation type="journal article" date="2014" name="Gene">
        <title>Genome-guided analysis of transformation efficiency and carbon dioxide assimilation by Moorella thermoacetica Y72.</title>
        <authorList>
            <person name="Tsukahara K."/>
            <person name="Kita A."/>
            <person name="Nakashimada Y."/>
            <person name="Hoshino T."/>
            <person name="Murakami K."/>
        </authorList>
    </citation>
    <scope>NUCLEOTIDE SEQUENCE [LARGE SCALE GENOMIC DNA]</scope>
    <source>
        <strain evidence="3">Y72</strain>
    </source>
</reference>
<feature type="signal peptide" evidence="1">
    <location>
        <begin position="1"/>
        <end position="21"/>
    </location>
</feature>
<feature type="chain" id="PRO_5006630471" evidence="1">
    <location>
        <begin position="22"/>
        <end position="163"/>
    </location>
</feature>
<evidence type="ECO:0000256" key="1">
    <source>
        <dbReference type="SAM" id="SignalP"/>
    </source>
</evidence>
<feature type="domain" description="Cell wall hydrolase SleB" evidence="2">
    <location>
        <begin position="64"/>
        <end position="162"/>
    </location>
</feature>
<name>A0A0S6UAF6_NEOTH</name>
<dbReference type="InterPro" id="IPR042047">
    <property type="entry name" value="SleB_dom1"/>
</dbReference>
<organism evidence="3">
    <name type="scientific">Moorella thermoacetica Y72</name>
    <dbReference type="NCBI Taxonomy" id="1325331"/>
    <lineage>
        <taxon>Bacteria</taxon>
        <taxon>Bacillati</taxon>
        <taxon>Bacillota</taxon>
        <taxon>Clostridia</taxon>
        <taxon>Neomoorellales</taxon>
        <taxon>Neomoorellaceae</taxon>
        <taxon>Neomoorella</taxon>
    </lineage>
</organism>